<evidence type="ECO:0000313" key="1">
    <source>
        <dbReference type="EMBL" id="ORB62890.1"/>
    </source>
</evidence>
<dbReference type="Proteomes" id="UP000192411">
    <property type="component" value="Unassembled WGS sequence"/>
</dbReference>
<dbReference type="OrthoDB" id="4640046at2"/>
<evidence type="ECO:0000313" key="2">
    <source>
        <dbReference type="Proteomes" id="UP000192411"/>
    </source>
</evidence>
<dbReference type="InterPro" id="IPR010310">
    <property type="entry name" value="T7SS_ESAT-6-like"/>
</dbReference>
<sequence length="101" mass="10457">MAMNTDVAVLAKEAANFERISGELTGIIGQVEATAGALATQMVGQAGTAAQQALIRFQEAAAQQTKQLDDISANIHTSGVDYTATDDDQASALNSALNINF</sequence>
<reference evidence="1 2" key="1">
    <citation type="submission" date="2017-02" db="EMBL/GenBank/DDBJ databases">
        <title>The new phylogeny of genus Mycobacterium.</title>
        <authorList>
            <person name="Tortoli E."/>
            <person name="Trovato A."/>
            <person name="Cirillo D.M."/>
        </authorList>
    </citation>
    <scope>NUCLEOTIDE SEQUENCE [LARGE SCALE GENOMIC DNA]</scope>
    <source>
        <strain evidence="1 2">DSM 44338</strain>
    </source>
</reference>
<name>A0A1X0JJZ1_9MYCO</name>
<accession>A0A1X0JJZ1</accession>
<gene>
    <name evidence="1" type="ORF">BST47_21350</name>
</gene>
<dbReference type="InterPro" id="IPR036689">
    <property type="entry name" value="ESAT-6-like_sf"/>
</dbReference>
<dbReference type="SUPFAM" id="SSF140453">
    <property type="entry name" value="EsxAB dimer-like"/>
    <property type="match status" value="1"/>
</dbReference>
<organism evidence="1 2">
    <name type="scientific">Mycolicibacterium tusciae</name>
    <dbReference type="NCBI Taxonomy" id="75922"/>
    <lineage>
        <taxon>Bacteria</taxon>
        <taxon>Bacillati</taxon>
        <taxon>Actinomycetota</taxon>
        <taxon>Actinomycetes</taxon>
        <taxon>Mycobacteriales</taxon>
        <taxon>Mycobacteriaceae</taxon>
        <taxon>Mycolicibacterium</taxon>
    </lineage>
</organism>
<keyword evidence="2" id="KW-1185">Reference proteome</keyword>
<dbReference type="AlphaFoldDB" id="A0A1X0JJZ1"/>
<protein>
    <submittedName>
        <fullName evidence="1">WXG100 family type VII secretion target</fullName>
    </submittedName>
</protein>
<proteinExistence type="predicted"/>
<dbReference type="Gene3D" id="1.10.287.1060">
    <property type="entry name" value="ESAT-6-like"/>
    <property type="match status" value="1"/>
</dbReference>
<dbReference type="STRING" id="75922.BST47_21350"/>
<dbReference type="RefSeq" id="WP_083127658.1">
    <property type="nucleotide sequence ID" value="NZ_MVIM01000013.1"/>
</dbReference>
<dbReference type="Pfam" id="PF06013">
    <property type="entry name" value="WXG100"/>
    <property type="match status" value="1"/>
</dbReference>
<dbReference type="EMBL" id="MVIM01000013">
    <property type="protein sequence ID" value="ORB62890.1"/>
    <property type="molecule type" value="Genomic_DNA"/>
</dbReference>
<comment type="caution">
    <text evidence="1">The sequence shown here is derived from an EMBL/GenBank/DDBJ whole genome shotgun (WGS) entry which is preliminary data.</text>
</comment>